<dbReference type="AlphaFoldDB" id="A0A5M8PM71"/>
<feature type="region of interest" description="Disordered" evidence="1">
    <location>
        <begin position="203"/>
        <end position="239"/>
    </location>
</feature>
<feature type="region of interest" description="Disordered" evidence="1">
    <location>
        <begin position="638"/>
        <end position="766"/>
    </location>
</feature>
<feature type="compositionally biased region" description="Polar residues" evidence="1">
    <location>
        <begin position="127"/>
        <end position="143"/>
    </location>
</feature>
<feature type="compositionally biased region" description="Polar residues" evidence="1">
    <location>
        <begin position="340"/>
        <end position="349"/>
    </location>
</feature>
<feature type="compositionally biased region" description="Basic and acidic residues" evidence="1">
    <location>
        <begin position="305"/>
        <end position="320"/>
    </location>
</feature>
<dbReference type="OrthoDB" id="3437384at2759"/>
<evidence type="ECO:0000256" key="1">
    <source>
        <dbReference type="SAM" id="MobiDB-lite"/>
    </source>
</evidence>
<feature type="compositionally biased region" description="Basic and acidic residues" evidence="1">
    <location>
        <begin position="43"/>
        <end position="55"/>
    </location>
</feature>
<evidence type="ECO:0000313" key="3">
    <source>
        <dbReference type="Proteomes" id="UP000324767"/>
    </source>
</evidence>
<feature type="compositionally biased region" description="Polar residues" evidence="1">
    <location>
        <begin position="160"/>
        <end position="172"/>
    </location>
</feature>
<reference evidence="2 3" key="1">
    <citation type="submission" date="2019-09" db="EMBL/GenBank/DDBJ databases">
        <title>The hologenome of the rock-dwelling lichen Lasallia pustulata.</title>
        <authorList>
            <person name="Greshake Tzovaras B."/>
            <person name="Segers F."/>
            <person name="Bicker A."/>
            <person name="Dal Grande F."/>
            <person name="Otte J."/>
            <person name="Hankeln T."/>
            <person name="Schmitt I."/>
            <person name="Ebersberger I."/>
        </authorList>
    </citation>
    <scope>NUCLEOTIDE SEQUENCE [LARGE SCALE GENOMIC DNA]</scope>
    <source>
        <strain evidence="2">A1-1</strain>
    </source>
</reference>
<feature type="region of interest" description="Disordered" evidence="1">
    <location>
        <begin position="116"/>
        <end position="144"/>
    </location>
</feature>
<feature type="compositionally biased region" description="Low complexity" evidence="1">
    <location>
        <begin position="706"/>
        <end position="719"/>
    </location>
</feature>
<organism evidence="2 3">
    <name type="scientific">Lasallia pustulata</name>
    <dbReference type="NCBI Taxonomy" id="136370"/>
    <lineage>
        <taxon>Eukaryota</taxon>
        <taxon>Fungi</taxon>
        <taxon>Dikarya</taxon>
        <taxon>Ascomycota</taxon>
        <taxon>Pezizomycotina</taxon>
        <taxon>Lecanoromycetes</taxon>
        <taxon>OSLEUM clade</taxon>
        <taxon>Umbilicariomycetidae</taxon>
        <taxon>Umbilicariales</taxon>
        <taxon>Umbilicariaceae</taxon>
        <taxon>Lasallia</taxon>
    </lineage>
</organism>
<feature type="region of interest" description="Disordered" evidence="1">
    <location>
        <begin position="1"/>
        <end position="61"/>
    </location>
</feature>
<comment type="caution">
    <text evidence="2">The sequence shown here is derived from an EMBL/GenBank/DDBJ whole genome shotgun (WGS) entry which is preliminary data.</text>
</comment>
<name>A0A5M8PM71_9LECA</name>
<protein>
    <submittedName>
        <fullName evidence="2">Uncharacterized protein</fullName>
    </submittedName>
</protein>
<feature type="compositionally biased region" description="Basic and acidic residues" evidence="1">
    <location>
        <begin position="693"/>
        <end position="704"/>
    </location>
</feature>
<feature type="region of interest" description="Disordered" evidence="1">
    <location>
        <begin position="305"/>
        <end position="361"/>
    </location>
</feature>
<dbReference type="EMBL" id="VXIT01000009">
    <property type="protein sequence ID" value="KAA6410637.1"/>
    <property type="molecule type" value="Genomic_DNA"/>
</dbReference>
<sequence>MLRKRLSRDSAVSRQSPKRKVRHTPSEEEIKRRREQKRALNKRLKDDILKDRRVSEGGYDPDAETIATLSISRAPAGGSVRISPRYLGDVFQRLESARDLERRGRRQSEPGVKAITQTQGHLHGTRSVGSATASFRRTSTGGPSATFAIQRREDSEDNLHQLNSHQPTTSFLSIPKESPDRTSGLPLGSADIVRHASGAWASLPDAFSPATPPRRSDTNSSSRTIKPPPAPSLSPLRLPSISSAVTARDWRLSLTSGRGNPLPAGDTDVFREKEIEDNKAQSPRARRPLIGTSFFLGPMRSNEIVRRSTEEQDTDSEHASHCMPSTEENEFGGIDDGPDSPSSLGQQEADSAGDDLAVQNRRPTASSVHLYDMRISQRLASQSLLPNTSVSHPQEFLRHQRSMSSLGSSLLFPFKTRHERRTSSSGFTSIKIPDSWGGVLRDNTSSVYPSQGASLMSSPNSSVMRFPYLSDKTWQSKAFQPHNELPMLDHSVPDVLNASSTPWKRIKPNRPRRLTIDTGSLHSSTDSFRAREVAAAESRIVPRPRFATMPKTSRFKEDFEGITFQNAPLDETRSIQPKLHRRHSIASYDGSDGWYASGKQRGLGNEYMPTGMEASTALWDRAFQQHAEDEVFRSKTRVGSILPDPGTGGLKTKLQGGKVPKPNPPLIPAGAGFKTEGWSFDSKSEGPVEIPEIDPKQVSRREIDLTSSNTSRSSWSRYPSHTREERSSSPAGKADNVIARDFATGPQAISKPQAKTETKPKRGFSTLGMKKSRSMTFGKGIMKTISRLYKSHSTDFKPSLGNHRTSVHIGGVLEYPELEVLAPLSPIILPSGDDNQADGLTLPPLTAYKSNGSQQSVVRRTPQTRPPPGIRTWSRAYDDCVVSPSDTDDASTTEASASFLNLNMASREADAGSLRRASSTSAANVRASTLDFQMALQAHEAKARERALQAAEEAWGTKALS</sequence>
<feature type="region of interest" description="Disordered" evidence="1">
    <location>
        <begin position="849"/>
        <end position="873"/>
    </location>
</feature>
<feature type="compositionally biased region" description="Basic residues" evidence="1">
    <location>
        <begin position="33"/>
        <end position="42"/>
    </location>
</feature>
<gene>
    <name evidence="2" type="ORF">FRX48_06060</name>
</gene>
<feature type="compositionally biased region" description="Polar residues" evidence="1">
    <location>
        <begin position="849"/>
        <end position="858"/>
    </location>
</feature>
<accession>A0A5M8PM71</accession>
<feature type="region of interest" description="Disordered" evidence="1">
    <location>
        <begin position="160"/>
        <end position="188"/>
    </location>
</feature>
<dbReference type="Proteomes" id="UP000324767">
    <property type="component" value="Unassembled WGS sequence"/>
</dbReference>
<proteinExistence type="predicted"/>
<evidence type="ECO:0000313" key="2">
    <source>
        <dbReference type="EMBL" id="KAA6410637.1"/>
    </source>
</evidence>